<dbReference type="CDD" id="cd03801">
    <property type="entry name" value="GT4_PimA-like"/>
    <property type="match status" value="1"/>
</dbReference>
<dbReference type="PANTHER" id="PTHR43685:SF2">
    <property type="entry name" value="GLYCOSYLTRANSFERASE 2-LIKE DOMAIN-CONTAINING PROTEIN"/>
    <property type="match status" value="1"/>
</dbReference>
<proteinExistence type="predicted"/>
<protein>
    <submittedName>
        <fullName evidence="2">Glycosyltransferase</fullName>
        <ecNumber evidence="2">2.4.-.-</ecNumber>
    </submittedName>
</protein>
<dbReference type="Gene3D" id="3.90.550.10">
    <property type="entry name" value="Spore Coat Polysaccharide Biosynthesis Protein SpsA, Chain A"/>
    <property type="match status" value="1"/>
</dbReference>
<evidence type="ECO:0000313" key="2">
    <source>
        <dbReference type="EMBL" id="MCR0982458.1"/>
    </source>
</evidence>
<dbReference type="GO" id="GO:0016757">
    <property type="term" value="F:glycosyltransferase activity"/>
    <property type="evidence" value="ECO:0007669"/>
    <property type="project" value="UniProtKB-KW"/>
</dbReference>
<dbReference type="EC" id="2.4.-.-" evidence="2"/>
<dbReference type="PANTHER" id="PTHR43685">
    <property type="entry name" value="GLYCOSYLTRANSFERASE"/>
    <property type="match status" value="1"/>
</dbReference>
<reference evidence="2 3" key="1">
    <citation type="submission" date="2022-06" db="EMBL/GenBank/DDBJ databases">
        <title>Roseomonas CN29.</title>
        <authorList>
            <person name="Cheng Y."/>
            <person name="He X."/>
        </authorList>
    </citation>
    <scope>NUCLEOTIDE SEQUENCE [LARGE SCALE GENOMIC DNA]</scope>
    <source>
        <strain evidence="2 3">CN29</strain>
    </source>
</reference>
<dbReference type="Pfam" id="PF00535">
    <property type="entry name" value="Glycos_transf_2"/>
    <property type="match status" value="1"/>
</dbReference>
<dbReference type="Proteomes" id="UP001524642">
    <property type="component" value="Unassembled WGS sequence"/>
</dbReference>
<keyword evidence="2" id="KW-0328">Glycosyltransferase</keyword>
<keyword evidence="3" id="KW-1185">Reference proteome</keyword>
<comment type="caution">
    <text evidence="2">The sequence shown here is derived from an EMBL/GenBank/DDBJ whole genome shotgun (WGS) entry which is preliminary data.</text>
</comment>
<evidence type="ECO:0000313" key="3">
    <source>
        <dbReference type="Proteomes" id="UP001524642"/>
    </source>
</evidence>
<keyword evidence="2" id="KW-0808">Transferase</keyword>
<accession>A0ABT1X4Y5</accession>
<organism evidence="2 3">
    <name type="scientific">Roseomonas populi</name>
    <dbReference type="NCBI Taxonomy" id="3121582"/>
    <lineage>
        <taxon>Bacteria</taxon>
        <taxon>Pseudomonadati</taxon>
        <taxon>Pseudomonadota</taxon>
        <taxon>Alphaproteobacteria</taxon>
        <taxon>Acetobacterales</taxon>
        <taxon>Roseomonadaceae</taxon>
        <taxon>Roseomonas</taxon>
    </lineage>
</organism>
<gene>
    <name evidence="2" type="ORF">NRP21_10390</name>
</gene>
<dbReference type="Gene3D" id="3.40.50.2000">
    <property type="entry name" value="Glycogen Phosphorylase B"/>
    <property type="match status" value="1"/>
</dbReference>
<evidence type="ECO:0000259" key="1">
    <source>
        <dbReference type="Pfam" id="PF00535"/>
    </source>
</evidence>
<dbReference type="InterPro" id="IPR050834">
    <property type="entry name" value="Glycosyltransf_2"/>
</dbReference>
<dbReference type="RefSeq" id="WP_257716126.1">
    <property type="nucleotide sequence ID" value="NZ_JANJOU010000007.1"/>
</dbReference>
<dbReference type="Pfam" id="PF13692">
    <property type="entry name" value="Glyco_trans_1_4"/>
    <property type="match status" value="1"/>
</dbReference>
<dbReference type="CDD" id="cd00761">
    <property type="entry name" value="Glyco_tranf_GTA_type"/>
    <property type="match status" value="1"/>
</dbReference>
<sequence>MSSEEGGAGPEIAPEIAPEISPEIAVVIPAFRQPALLEEAILSVLASRGPRRVAAVVVDDGCPMPGTRAAALRFAAAHPGCVFLLRRANGGLSAARNTGIEFVLRAWPGCRAVFFLDADNRLGPWLLHRAAALLEASGPATGWIYPDFDFFGIPEHASAAGEHSLFMHLLENTSDAGSLVSRRVLEAGLRFDETMRQGFEDWDFWLRAGAAGFRGRHLPMAGFGYRRRAGGMRVEAERRRVGILAGMRGKLRPLAHPRRLLALESAEVPRFLLHRSGLPVAEPVVDPLRPSRPALDRAAARRQLVEAARHPQAVHAPPFLLFAAAGALEVLAGWRLLHNALWHAEIMLRGADAVGIVLAPGPAGRLGVERAEGLPDHPALLLYRTEAWQEAAALGAPFASAARRGATLRLTVPDAPALPDPRPEAEAEFAGLVDAFATRHPERGEWRGDWRRPRSRAHLGYAELIDAGAVLPWAAPDARDVALAVPVFEMGGVERVLARYAGVLRDRGWRPHLVLTGAQTALVPPDTLAAFETVQFPARGIEGVDPNEAHLGAPLPGASGLGDGVLRDAVGQLAPMAAVLATHARGIHAIAGALRRIGVRTAAGLHVVEREAAGAPMGNPHALLAHEADYDAVAVVSEGLQNWALAQGIPASKLLLVPNGPGHEARAGAAESALAARQGREGRLRSLFLGRLDPQKGLDRLRDIVALTPWAEWRAAGRAVLAREPEPIPGLTVEPPAEAEGVDALLAWADVLVLPSRFEGSPLIILEAQRMGCVPVVTRTGAVAEMVADGVDGLLVEERTDPAVAAAFADRLASLAADRGRLYALARAAGARAASLPDWAARMSPLLAWLDAGQDAPPDRPTT</sequence>
<dbReference type="InterPro" id="IPR001173">
    <property type="entry name" value="Glyco_trans_2-like"/>
</dbReference>
<dbReference type="SUPFAM" id="SSF53448">
    <property type="entry name" value="Nucleotide-diphospho-sugar transferases"/>
    <property type="match status" value="1"/>
</dbReference>
<dbReference type="SUPFAM" id="SSF53756">
    <property type="entry name" value="UDP-Glycosyltransferase/glycogen phosphorylase"/>
    <property type="match status" value="1"/>
</dbReference>
<dbReference type="InterPro" id="IPR029044">
    <property type="entry name" value="Nucleotide-diphossugar_trans"/>
</dbReference>
<name>A0ABT1X4Y5_9PROT</name>
<dbReference type="EMBL" id="JANJOU010000007">
    <property type="protein sequence ID" value="MCR0982458.1"/>
    <property type="molecule type" value="Genomic_DNA"/>
</dbReference>
<feature type="domain" description="Glycosyltransferase 2-like" evidence="1">
    <location>
        <begin position="26"/>
        <end position="160"/>
    </location>
</feature>